<organism evidence="1 2">
    <name type="scientific">Nocardiopsis composta</name>
    <dbReference type="NCBI Taxonomy" id="157465"/>
    <lineage>
        <taxon>Bacteria</taxon>
        <taxon>Bacillati</taxon>
        <taxon>Actinomycetota</taxon>
        <taxon>Actinomycetes</taxon>
        <taxon>Streptosporangiales</taxon>
        <taxon>Nocardiopsidaceae</taxon>
        <taxon>Nocardiopsis</taxon>
    </lineage>
</organism>
<dbReference type="Proteomes" id="UP000572635">
    <property type="component" value="Unassembled WGS sequence"/>
</dbReference>
<dbReference type="CDD" id="cd00093">
    <property type="entry name" value="HTH_XRE"/>
    <property type="match status" value="1"/>
</dbReference>
<evidence type="ECO:0000313" key="2">
    <source>
        <dbReference type="Proteomes" id="UP000572635"/>
    </source>
</evidence>
<dbReference type="AlphaFoldDB" id="A0A7W8QKQ8"/>
<keyword evidence="2" id="KW-1185">Reference proteome</keyword>
<dbReference type="RefSeq" id="WP_184390786.1">
    <property type="nucleotide sequence ID" value="NZ_BAAAJD010000007.1"/>
</dbReference>
<gene>
    <name evidence="1" type="ORF">HDA36_001370</name>
</gene>
<dbReference type="Gene3D" id="1.10.260.40">
    <property type="entry name" value="lambda repressor-like DNA-binding domains"/>
    <property type="match status" value="1"/>
</dbReference>
<accession>A0A7W8QKQ8</accession>
<sequence>MPPNERLRTAIAAAGETTRTLAETVGTDPKTIERWVNTGRTPHRRNAHRVAEALKEDVAYLWPRLDAPRKSGASPHAELIRVYPQRSDVPLEAWRAMFERAQTAIEVMVYAAVFLHEQMPDWNDLLRAKAAAGCRVRILIGDPDSQAVRLRGREEKFGHGIESRCRLARLHYAPLLGVEGIDVAQHATTLYNSVYRADGELFANTHVYGANAYANPVFHLRRRQEQGMFDAYAASFEAVWSTAEPIRK</sequence>
<dbReference type="SUPFAM" id="SSF56024">
    <property type="entry name" value="Phospholipase D/nuclease"/>
    <property type="match status" value="1"/>
</dbReference>
<proteinExistence type="predicted"/>
<dbReference type="InterPro" id="IPR001387">
    <property type="entry name" value="Cro/C1-type_HTH"/>
</dbReference>
<name>A0A7W8QKQ8_9ACTN</name>
<dbReference type="EMBL" id="JACHDB010000001">
    <property type="protein sequence ID" value="MBB5431286.1"/>
    <property type="molecule type" value="Genomic_DNA"/>
</dbReference>
<protein>
    <submittedName>
        <fullName evidence="1">Transcriptional regulator with XRE-family HTH domain</fullName>
    </submittedName>
</protein>
<dbReference type="SUPFAM" id="SSF47413">
    <property type="entry name" value="lambda repressor-like DNA-binding domains"/>
    <property type="match status" value="1"/>
</dbReference>
<comment type="caution">
    <text evidence="1">The sequence shown here is derived from an EMBL/GenBank/DDBJ whole genome shotgun (WGS) entry which is preliminary data.</text>
</comment>
<dbReference type="InterPro" id="IPR010982">
    <property type="entry name" value="Lambda_DNA-bd_dom_sf"/>
</dbReference>
<dbReference type="GO" id="GO:0003677">
    <property type="term" value="F:DNA binding"/>
    <property type="evidence" value="ECO:0007669"/>
    <property type="project" value="InterPro"/>
</dbReference>
<reference evidence="1 2" key="1">
    <citation type="submission" date="2020-08" db="EMBL/GenBank/DDBJ databases">
        <title>Sequencing the genomes of 1000 actinobacteria strains.</title>
        <authorList>
            <person name="Klenk H.-P."/>
        </authorList>
    </citation>
    <scope>NUCLEOTIDE SEQUENCE [LARGE SCALE GENOMIC DNA]</scope>
    <source>
        <strain evidence="1 2">DSM 44551</strain>
    </source>
</reference>
<evidence type="ECO:0000313" key="1">
    <source>
        <dbReference type="EMBL" id="MBB5431286.1"/>
    </source>
</evidence>